<dbReference type="PRINTS" id="PR00190">
    <property type="entry name" value="ACTIN"/>
</dbReference>
<organism evidence="7 8">
    <name type="scientific">Schistosoma margrebowiei</name>
    <dbReference type="NCBI Taxonomy" id="48269"/>
    <lineage>
        <taxon>Eukaryota</taxon>
        <taxon>Metazoa</taxon>
        <taxon>Spiralia</taxon>
        <taxon>Lophotrochozoa</taxon>
        <taxon>Platyhelminthes</taxon>
        <taxon>Trematoda</taxon>
        <taxon>Digenea</taxon>
        <taxon>Strigeidida</taxon>
        <taxon>Schistosomatoidea</taxon>
        <taxon>Schistosomatidae</taxon>
        <taxon>Schistosoma</taxon>
    </lineage>
</organism>
<dbReference type="InterPro" id="IPR004000">
    <property type="entry name" value="Actin"/>
</dbReference>
<dbReference type="Gene3D" id="3.30.420.40">
    <property type="match status" value="1"/>
</dbReference>
<evidence type="ECO:0000256" key="5">
    <source>
        <dbReference type="ARBA" id="ARBA00022840"/>
    </source>
</evidence>
<sequence>MLSIGCDVNEAHWVLDKREIPGEDIAASVIDSGSAVCTVDFVGDDAPRAVFAFIVGRPRHQGVMLGMGLKENCVEDEAQSKHGILTLKYRTEHDGMNKCGDLEKMQHRTFYNELRVAPEEYPVLLTHDSLDPKANPEVIQIMFGTFNTSSTCLVIQAVLSLYASLCNWYSDGFR</sequence>
<name>A0A183MZS4_9TREM</name>
<keyword evidence="5" id="KW-0067">ATP-binding</keyword>
<dbReference type="Gene3D" id="2.30.36.70">
    <property type="entry name" value="Actin, Chain A, domain 2"/>
    <property type="match status" value="1"/>
</dbReference>
<keyword evidence="6" id="KW-0206">Cytoskeleton</keyword>
<dbReference type="InterPro" id="IPR043129">
    <property type="entry name" value="ATPase_NBD"/>
</dbReference>
<proteinExistence type="predicted"/>
<evidence type="ECO:0000256" key="4">
    <source>
        <dbReference type="ARBA" id="ARBA00022741"/>
    </source>
</evidence>
<evidence type="ECO:0000256" key="6">
    <source>
        <dbReference type="ARBA" id="ARBA00023212"/>
    </source>
</evidence>
<keyword evidence="4" id="KW-0547">Nucleotide-binding</keyword>
<evidence type="ECO:0000313" key="8">
    <source>
        <dbReference type="Proteomes" id="UP000277204"/>
    </source>
</evidence>
<dbReference type="STRING" id="48269.A0A183MZS4"/>
<evidence type="ECO:0000313" key="7">
    <source>
        <dbReference type="EMBL" id="VDP39955.1"/>
    </source>
</evidence>
<dbReference type="GO" id="GO:0005524">
    <property type="term" value="F:ATP binding"/>
    <property type="evidence" value="ECO:0007669"/>
    <property type="project" value="UniProtKB-KW"/>
</dbReference>
<accession>A0A183MZS4</accession>
<gene>
    <name evidence="7" type="ORF">SMRZ_LOCUS21549</name>
</gene>
<keyword evidence="8" id="KW-1185">Reference proteome</keyword>
<protein>
    <submittedName>
        <fullName evidence="7">Uncharacterized protein</fullName>
    </submittedName>
</protein>
<dbReference type="AlphaFoldDB" id="A0A183MZS4"/>
<comment type="function">
    <text evidence="1">Actins are highly conserved proteins that are involved in various types of cell motility and are ubiquitously expressed in all eukaryotic cells.</text>
</comment>
<comment type="subcellular location">
    <subcellularLocation>
        <location evidence="2">Cytoplasm</location>
        <location evidence="2">Cytoskeleton</location>
    </subcellularLocation>
</comment>
<dbReference type="GO" id="GO:0005856">
    <property type="term" value="C:cytoskeleton"/>
    <property type="evidence" value="ECO:0007669"/>
    <property type="project" value="UniProtKB-SubCell"/>
</dbReference>
<evidence type="ECO:0000256" key="3">
    <source>
        <dbReference type="ARBA" id="ARBA00022490"/>
    </source>
</evidence>
<dbReference type="SUPFAM" id="SSF53067">
    <property type="entry name" value="Actin-like ATPase domain"/>
    <property type="match status" value="1"/>
</dbReference>
<evidence type="ECO:0000256" key="1">
    <source>
        <dbReference type="ARBA" id="ARBA00003520"/>
    </source>
</evidence>
<dbReference type="EMBL" id="UZAI01018756">
    <property type="protein sequence ID" value="VDP39955.1"/>
    <property type="molecule type" value="Genomic_DNA"/>
</dbReference>
<evidence type="ECO:0000256" key="2">
    <source>
        <dbReference type="ARBA" id="ARBA00004245"/>
    </source>
</evidence>
<dbReference type="FunFam" id="3.30.420.40:FF:000148">
    <property type="entry name" value="Actin, alpha skeletal muscle"/>
    <property type="match status" value="1"/>
</dbReference>
<reference evidence="7 8" key="1">
    <citation type="submission" date="2018-11" db="EMBL/GenBank/DDBJ databases">
        <authorList>
            <consortium name="Pathogen Informatics"/>
        </authorList>
    </citation>
    <scope>NUCLEOTIDE SEQUENCE [LARGE SCALE GENOMIC DNA]</scope>
    <source>
        <strain evidence="7 8">Zambia</strain>
    </source>
</reference>
<dbReference type="PANTHER" id="PTHR11937">
    <property type="entry name" value="ACTIN"/>
    <property type="match status" value="1"/>
</dbReference>
<dbReference type="Proteomes" id="UP000277204">
    <property type="component" value="Unassembled WGS sequence"/>
</dbReference>
<keyword evidence="3" id="KW-0963">Cytoplasm</keyword>
<dbReference type="Pfam" id="PF00022">
    <property type="entry name" value="Actin"/>
    <property type="match status" value="1"/>
</dbReference>